<keyword evidence="7" id="KW-0812">Transmembrane</keyword>
<dbReference type="Pfam" id="PF02518">
    <property type="entry name" value="HATPase_c"/>
    <property type="match status" value="1"/>
</dbReference>
<protein>
    <recommendedName>
        <fullName evidence="2">histidine kinase</fullName>
        <ecNumber evidence="2">2.7.13.3</ecNumber>
    </recommendedName>
</protein>
<feature type="transmembrane region" description="Helical" evidence="7">
    <location>
        <begin position="129"/>
        <end position="147"/>
    </location>
</feature>
<dbReference type="InterPro" id="IPR000014">
    <property type="entry name" value="PAS"/>
</dbReference>
<dbReference type="AlphaFoldDB" id="A0A315YW44"/>
<dbReference type="EC" id="2.7.13.3" evidence="2"/>
<dbReference type="SMART" id="SM00387">
    <property type="entry name" value="HATPase_c"/>
    <property type="match status" value="1"/>
</dbReference>
<reference evidence="10 11" key="1">
    <citation type="submission" date="2018-03" db="EMBL/GenBank/DDBJ databases">
        <title>Genomic Encyclopedia of Archaeal and Bacterial Type Strains, Phase II (KMG-II): from individual species to whole genera.</title>
        <authorList>
            <person name="Goeker M."/>
        </authorList>
    </citation>
    <scope>NUCLEOTIDE SEQUENCE [LARGE SCALE GENOMIC DNA]</scope>
    <source>
        <strain evidence="10 11">DSM 28229</strain>
    </source>
</reference>
<evidence type="ECO:0000256" key="1">
    <source>
        <dbReference type="ARBA" id="ARBA00000085"/>
    </source>
</evidence>
<accession>A0A315YW44</accession>
<keyword evidence="7" id="KW-1133">Transmembrane helix</keyword>
<evidence type="ECO:0000259" key="9">
    <source>
        <dbReference type="PROSITE" id="PS50112"/>
    </source>
</evidence>
<feature type="transmembrane region" description="Helical" evidence="7">
    <location>
        <begin position="81"/>
        <end position="100"/>
    </location>
</feature>
<dbReference type="PROSITE" id="PS50112">
    <property type="entry name" value="PAS"/>
    <property type="match status" value="1"/>
</dbReference>
<feature type="domain" description="PAS" evidence="9">
    <location>
        <begin position="205"/>
        <end position="249"/>
    </location>
</feature>
<dbReference type="EMBL" id="QGDO01000011">
    <property type="protein sequence ID" value="PWJ34125.1"/>
    <property type="molecule type" value="Genomic_DNA"/>
</dbReference>
<name>A0A315YW44_SEDFL</name>
<dbReference type="InterPro" id="IPR050736">
    <property type="entry name" value="Sensor_HK_Regulatory"/>
</dbReference>
<keyword evidence="7" id="KW-0472">Membrane</keyword>
<sequence length="556" mass="64254">MKYAKEYVNKSYWIRLSDPYGDYSMEQRILVFCNLAATIGSSLFACFEIFNANCPYQITFKVSIALSFFLAFFLSRNRRKFYLPFFIQGFNNTIFTINAWLNDGGLEGIAPLMFVISIVVYAQLLKSIYFPYVAIFFCFLLLALTLYSLNFQIEDFFKLDIILQQRFAFTMIIMPLVGGIVSTFRSTIEIYRKKISKQNQGLKKSQKKYKELIESIKDNFFLATLDHEQNLTYVSPSIENILGYQKDELSSLKDILLNGKSLEDLFLEKEIEVRAADESIHYMTIAVNKKIEDGILKGYECVVQDITARIRHEQSYQKTIQEHEELIKLKSKFLSMVSHQFRTPLAVIHSSIDLIEFHIKKHAESALNINRHTLQIHQALEQLTNLMENLLTKDKIEAKTIHFSPSVICFNLLVKKIITQYDLLLTDEQKIELEIRGESKTMWMDGKLAENIVSNLFSNAVKYSKGKKSPKAIIQYQETSMIFQVQDFGIGIAKEDIPNLFQPFFRAKNTENFKGTGVGLSVVKEFVDLHEGKIEVDSEQGVQTTFTITFPYLKEK</sequence>
<dbReference type="Gene3D" id="1.10.287.130">
    <property type="match status" value="1"/>
</dbReference>
<dbReference type="CDD" id="cd00082">
    <property type="entry name" value="HisKA"/>
    <property type="match status" value="1"/>
</dbReference>
<dbReference type="GO" id="GO:0000155">
    <property type="term" value="F:phosphorelay sensor kinase activity"/>
    <property type="evidence" value="ECO:0007669"/>
    <property type="project" value="InterPro"/>
</dbReference>
<dbReference type="PRINTS" id="PR00344">
    <property type="entry name" value="BCTRLSENSOR"/>
</dbReference>
<dbReference type="Proteomes" id="UP000245535">
    <property type="component" value="Unassembled WGS sequence"/>
</dbReference>
<organism evidence="10 11">
    <name type="scientific">Sediminitomix flava</name>
    <dbReference type="NCBI Taxonomy" id="379075"/>
    <lineage>
        <taxon>Bacteria</taxon>
        <taxon>Pseudomonadati</taxon>
        <taxon>Bacteroidota</taxon>
        <taxon>Cytophagia</taxon>
        <taxon>Cytophagales</taxon>
        <taxon>Flammeovirgaceae</taxon>
        <taxon>Sediminitomix</taxon>
    </lineage>
</organism>
<feature type="transmembrane region" description="Helical" evidence="7">
    <location>
        <begin position="29"/>
        <end position="50"/>
    </location>
</feature>
<gene>
    <name evidence="10" type="ORF">BC781_11135</name>
</gene>
<dbReference type="SMART" id="SM00388">
    <property type="entry name" value="HisKA"/>
    <property type="match status" value="1"/>
</dbReference>
<evidence type="ECO:0000256" key="5">
    <source>
        <dbReference type="ARBA" id="ARBA00022777"/>
    </source>
</evidence>
<evidence type="ECO:0000256" key="4">
    <source>
        <dbReference type="ARBA" id="ARBA00022679"/>
    </source>
</evidence>
<evidence type="ECO:0000256" key="3">
    <source>
        <dbReference type="ARBA" id="ARBA00022553"/>
    </source>
</evidence>
<feature type="domain" description="Histidine kinase" evidence="8">
    <location>
        <begin position="336"/>
        <end position="554"/>
    </location>
</feature>
<evidence type="ECO:0000313" key="11">
    <source>
        <dbReference type="Proteomes" id="UP000245535"/>
    </source>
</evidence>
<dbReference type="RefSeq" id="WP_109622921.1">
    <property type="nucleotide sequence ID" value="NZ_QGDO01000011.1"/>
</dbReference>
<dbReference type="OrthoDB" id="9808408at2"/>
<dbReference type="InterPro" id="IPR035965">
    <property type="entry name" value="PAS-like_dom_sf"/>
</dbReference>
<dbReference type="FunFam" id="3.30.565.10:FF:000006">
    <property type="entry name" value="Sensor histidine kinase WalK"/>
    <property type="match status" value="1"/>
</dbReference>
<feature type="transmembrane region" description="Helical" evidence="7">
    <location>
        <begin position="106"/>
        <end position="122"/>
    </location>
</feature>
<keyword evidence="3" id="KW-0597">Phosphoprotein</keyword>
<dbReference type="PROSITE" id="PS50109">
    <property type="entry name" value="HIS_KIN"/>
    <property type="match status" value="1"/>
</dbReference>
<dbReference type="SUPFAM" id="SSF47384">
    <property type="entry name" value="Homodimeric domain of signal transducing histidine kinase"/>
    <property type="match status" value="1"/>
</dbReference>
<dbReference type="CDD" id="cd00130">
    <property type="entry name" value="PAS"/>
    <property type="match status" value="1"/>
</dbReference>
<dbReference type="InterPro" id="IPR003594">
    <property type="entry name" value="HATPase_dom"/>
</dbReference>
<dbReference type="Gene3D" id="3.30.450.20">
    <property type="entry name" value="PAS domain"/>
    <property type="match status" value="1"/>
</dbReference>
<evidence type="ECO:0000313" key="10">
    <source>
        <dbReference type="EMBL" id="PWJ34125.1"/>
    </source>
</evidence>
<dbReference type="PANTHER" id="PTHR43711">
    <property type="entry name" value="TWO-COMPONENT HISTIDINE KINASE"/>
    <property type="match status" value="1"/>
</dbReference>
<dbReference type="Pfam" id="PF00512">
    <property type="entry name" value="HisKA"/>
    <property type="match status" value="1"/>
</dbReference>
<dbReference type="InterPro" id="IPR036097">
    <property type="entry name" value="HisK_dim/P_sf"/>
</dbReference>
<keyword evidence="5" id="KW-0418">Kinase</keyword>
<evidence type="ECO:0000259" key="8">
    <source>
        <dbReference type="PROSITE" id="PS50109"/>
    </source>
</evidence>
<dbReference type="SUPFAM" id="SSF55785">
    <property type="entry name" value="PYP-like sensor domain (PAS domain)"/>
    <property type="match status" value="1"/>
</dbReference>
<dbReference type="PANTHER" id="PTHR43711:SF26">
    <property type="entry name" value="SENSOR HISTIDINE KINASE RCSC"/>
    <property type="match status" value="1"/>
</dbReference>
<evidence type="ECO:0000256" key="6">
    <source>
        <dbReference type="ARBA" id="ARBA00023012"/>
    </source>
</evidence>
<keyword evidence="4" id="KW-0808">Transferase</keyword>
<keyword evidence="11" id="KW-1185">Reference proteome</keyword>
<feature type="transmembrane region" description="Helical" evidence="7">
    <location>
        <begin position="56"/>
        <end position="74"/>
    </location>
</feature>
<proteinExistence type="predicted"/>
<dbReference type="InterPro" id="IPR005467">
    <property type="entry name" value="His_kinase_dom"/>
</dbReference>
<comment type="caution">
    <text evidence="10">The sequence shown here is derived from an EMBL/GenBank/DDBJ whole genome shotgun (WGS) entry which is preliminary data.</text>
</comment>
<evidence type="ECO:0000256" key="2">
    <source>
        <dbReference type="ARBA" id="ARBA00012438"/>
    </source>
</evidence>
<dbReference type="InterPro" id="IPR004358">
    <property type="entry name" value="Sig_transdc_His_kin-like_C"/>
</dbReference>
<dbReference type="InterPro" id="IPR036890">
    <property type="entry name" value="HATPase_C_sf"/>
</dbReference>
<dbReference type="InterPro" id="IPR003661">
    <property type="entry name" value="HisK_dim/P_dom"/>
</dbReference>
<comment type="catalytic activity">
    <reaction evidence="1">
        <text>ATP + protein L-histidine = ADP + protein N-phospho-L-histidine.</text>
        <dbReference type="EC" id="2.7.13.3"/>
    </reaction>
</comment>
<evidence type="ECO:0000256" key="7">
    <source>
        <dbReference type="SAM" id="Phobius"/>
    </source>
</evidence>
<dbReference type="NCBIfam" id="TIGR00229">
    <property type="entry name" value="sensory_box"/>
    <property type="match status" value="1"/>
</dbReference>
<dbReference type="Gene3D" id="3.30.565.10">
    <property type="entry name" value="Histidine kinase-like ATPase, C-terminal domain"/>
    <property type="match status" value="1"/>
</dbReference>
<feature type="transmembrane region" description="Helical" evidence="7">
    <location>
        <begin position="167"/>
        <end position="188"/>
    </location>
</feature>
<dbReference type="SUPFAM" id="SSF55874">
    <property type="entry name" value="ATPase domain of HSP90 chaperone/DNA topoisomerase II/histidine kinase"/>
    <property type="match status" value="1"/>
</dbReference>
<keyword evidence="6" id="KW-0902">Two-component regulatory system</keyword>